<gene>
    <name evidence="1" type="ORF">COW36_22390</name>
</gene>
<evidence type="ECO:0000313" key="1">
    <source>
        <dbReference type="EMBL" id="PIW14362.1"/>
    </source>
</evidence>
<proteinExistence type="predicted"/>
<name>A0A2M7FYN3_9BACT</name>
<comment type="caution">
    <text evidence="1">The sequence shown here is derived from an EMBL/GenBank/DDBJ whole genome shotgun (WGS) entry which is preliminary data.</text>
</comment>
<dbReference type="PROSITE" id="PS51257">
    <property type="entry name" value="PROKAR_LIPOPROTEIN"/>
    <property type="match status" value="1"/>
</dbReference>
<organism evidence="1 2">
    <name type="scientific">bacterium (Candidatus Blackallbacteria) CG17_big_fil_post_rev_8_21_14_2_50_48_46</name>
    <dbReference type="NCBI Taxonomy" id="2014261"/>
    <lineage>
        <taxon>Bacteria</taxon>
        <taxon>Candidatus Blackallbacteria</taxon>
    </lineage>
</organism>
<evidence type="ECO:0000313" key="2">
    <source>
        <dbReference type="Proteomes" id="UP000231019"/>
    </source>
</evidence>
<reference evidence="1 2" key="1">
    <citation type="submission" date="2017-09" db="EMBL/GenBank/DDBJ databases">
        <title>Depth-based differentiation of microbial function through sediment-hosted aquifers and enrichment of novel symbionts in the deep terrestrial subsurface.</title>
        <authorList>
            <person name="Probst A.J."/>
            <person name="Ladd B."/>
            <person name="Jarett J.K."/>
            <person name="Geller-Mcgrath D.E."/>
            <person name="Sieber C.M."/>
            <person name="Emerson J.B."/>
            <person name="Anantharaman K."/>
            <person name="Thomas B.C."/>
            <person name="Malmstrom R."/>
            <person name="Stieglmeier M."/>
            <person name="Klingl A."/>
            <person name="Woyke T."/>
            <person name="Ryan C.M."/>
            <person name="Banfield J.F."/>
        </authorList>
    </citation>
    <scope>NUCLEOTIDE SEQUENCE [LARGE SCALE GENOMIC DNA]</scope>
    <source>
        <strain evidence="1">CG17_big_fil_post_rev_8_21_14_2_50_48_46</strain>
    </source>
</reference>
<dbReference type="AlphaFoldDB" id="A0A2M7FYN3"/>
<protein>
    <submittedName>
        <fullName evidence="1">Uncharacterized protein</fullName>
    </submittedName>
</protein>
<sequence>MRIFRILLIGGLLGFGLMLAGCKKDNLSVKYADGSGNLYVIISQPRPHLSYRPVSPALSSSGIYHGGEPVERNLEPTQIQALRVRLEAALKNQNVHIQHRVKMSGALEVYSDEQTFSVILSPGCAEQVALEKLLQTLKQ</sequence>
<dbReference type="Proteomes" id="UP000231019">
    <property type="component" value="Unassembled WGS sequence"/>
</dbReference>
<dbReference type="EMBL" id="PFFQ01000061">
    <property type="protein sequence ID" value="PIW14362.1"/>
    <property type="molecule type" value="Genomic_DNA"/>
</dbReference>
<accession>A0A2M7FYN3</accession>